<dbReference type="Proteomes" id="UP001231189">
    <property type="component" value="Unassembled WGS sequence"/>
</dbReference>
<feature type="domain" description="Transposase (putative) gypsy type" evidence="1">
    <location>
        <begin position="66"/>
        <end position="133"/>
    </location>
</feature>
<gene>
    <name evidence="2" type="ORF">QYE76_048801</name>
</gene>
<sequence>MPPRSRLTKHTSPMATEDLQFSEWERSKISNQDVNLLKKLGFMKQEKTLIFPGEESYPKPRIGYRVTFVDHLIRGLATPIHEFLRGLLFVYGLQLHHLTPNSILHISIFITLCECFLGTPPNWALWKRIFLVRRNSSHTTAYNVGGVVICIRPDVEYFDVKFPDSVQGWRKRWLYVQEAYNDAQEYNIAPFDGGEKIVRRRSWDAEASDEEKTATEALMSRIHELQNSRGKELSGKMGQEYQLEKPEDDRLLDALSLLEIYGDEVRQSVSDAKAAFSRLFPYFFPKTNEPNTFAALAKRFNPKEDLGLVLRQENLKIGVEGTIALVAESQQSVDWTKVGDVKSMETKKWQSLIKAAKPNSKKILSFLGYKPTPSSSSAKPEVK</sequence>
<reference evidence="2" key="1">
    <citation type="submission" date="2023-07" db="EMBL/GenBank/DDBJ databases">
        <title>A chromosome-level genome assembly of Lolium multiflorum.</title>
        <authorList>
            <person name="Chen Y."/>
            <person name="Copetti D."/>
            <person name="Kolliker R."/>
            <person name="Studer B."/>
        </authorList>
    </citation>
    <scope>NUCLEOTIDE SEQUENCE</scope>
    <source>
        <strain evidence="2">02402/16</strain>
        <tissue evidence="2">Leaf</tissue>
    </source>
</reference>
<dbReference type="AlphaFoldDB" id="A0AAD8SLR2"/>
<dbReference type="PANTHER" id="PTHR33026">
    <property type="entry name" value="OS06G0360600 PROTEIN"/>
    <property type="match status" value="1"/>
</dbReference>
<dbReference type="InterPro" id="IPR007321">
    <property type="entry name" value="Transposase_28"/>
</dbReference>
<organism evidence="2 3">
    <name type="scientific">Lolium multiflorum</name>
    <name type="common">Italian ryegrass</name>
    <name type="synonym">Lolium perenne subsp. multiflorum</name>
    <dbReference type="NCBI Taxonomy" id="4521"/>
    <lineage>
        <taxon>Eukaryota</taxon>
        <taxon>Viridiplantae</taxon>
        <taxon>Streptophyta</taxon>
        <taxon>Embryophyta</taxon>
        <taxon>Tracheophyta</taxon>
        <taxon>Spermatophyta</taxon>
        <taxon>Magnoliopsida</taxon>
        <taxon>Liliopsida</taxon>
        <taxon>Poales</taxon>
        <taxon>Poaceae</taxon>
        <taxon>BOP clade</taxon>
        <taxon>Pooideae</taxon>
        <taxon>Poodae</taxon>
        <taxon>Poeae</taxon>
        <taxon>Poeae Chloroplast Group 2 (Poeae type)</taxon>
        <taxon>Loliodinae</taxon>
        <taxon>Loliinae</taxon>
        <taxon>Lolium</taxon>
    </lineage>
</organism>
<keyword evidence="3" id="KW-1185">Reference proteome</keyword>
<dbReference type="Pfam" id="PF04195">
    <property type="entry name" value="Transposase_28"/>
    <property type="match status" value="1"/>
</dbReference>
<evidence type="ECO:0000259" key="1">
    <source>
        <dbReference type="Pfam" id="PF04195"/>
    </source>
</evidence>
<evidence type="ECO:0000313" key="2">
    <source>
        <dbReference type="EMBL" id="KAK1660642.1"/>
    </source>
</evidence>
<name>A0AAD8SLR2_LOLMU</name>
<comment type="caution">
    <text evidence="2">The sequence shown here is derived from an EMBL/GenBank/DDBJ whole genome shotgun (WGS) entry which is preliminary data.</text>
</comment>
<dbReference type="EMBL" id="JAUUTY010000003">
    <property type="protein sequence ID" value="KAK1660642.1"/>
    <property type="molecule type" value="Genomic_DNA"/>
</dbReference>
<evidence type="ECO:0000313" key="3">
    <source>
        <dbReference type="Proteomes" id="UP001231189"/>
    </source>
</evidence>
<accession>A0AAD8SLR2</accession>
<dbReference type="PANTHER" id="PTHR33026:SF7">
    <property type="entry name" value="OS03G0100275 PROTEIN"/>
    <property type="match status" value="1"/>
</dbReference>
<proteinExistence type="predicted"/>
<protein>
    <recommendedName>
        <fullName evidence="1">Transposase (putative) gypsy type domain-containing protein</fullName>
    </recommendedName>
</protein>